<proteinExistence type="predicted"/>
<gene>
    <name evidence="1" type="ORF">NPIL_666211</name>
</gene>
<protein>
    <submittedName>
        <fullName evidence="1">Uncharacterized protein</fullName>
    </submittedName>
</protein>
<evidence type="ECO:0000313" key="1">
    <source>
        <dbReference type="EMBL" id="GFT02933.1"/>
    </source>
</evidence>
<comment type="caution">
    <text evidence="1">The sequence shown here is derived from an EMBL/GenBank/DDBJ whole genome shotgun (WGS) entry which is preliminary data.</text>
</comment>
<keyword evidence="2" id="KW-1185">Reference proteome</keyword>
<dbReference type="AlphaFoldDB" id="A0A8X6NAB0"/>
<accession>A0A8X6NAB0</accession>
<name>A0A8X6NAB0_NEPPI</name>
<organism evidence="1 2">
    <name type="scientific">Nephila pilipes</name>
    <name type="common">Giant wood spider</name>
    <name type="synonym">Nephila maculata</name>
    <dbReference type="NCBI Taxonomy" id="299642"/>
    <lineage>
        <taxon>Eukaryota</taxon>
        <taxon>Metazoa</taxon>
        <taxon>Ecdysozoa</taxon>
        <taxon>Arthropoda</taxon>
        <taxon>Chelicerata</taxon>
        <taxon>Arachnida</taxon>
        <taxon>Araneae</taxon>
        <taxon>Araneomorphae</taxon>
        <taxon>Entelegynae</taxon>
        <taxon>Araneoidea</taxon>
        <taxon>Nephilidae</taxon>
        <taxon>Nephila</taxon>
    </lineage>
</organism>
<dbReference type="Proteomes" id="UP000887013">
    <property type="component" value="Unassembled WGS sequence"/>
</dbReference>
<reference evidence="1" key="1">
    <citation type="submission" date="2020-08" db="EMBL/GenBank/DDBJ databases">
        <title>Multicomponent nature underlies the extraordinary mechanical properties of spider dragline silk.</title>
        <authorList>
            <person name="Kono N."/>
            <person name="Nakamura H."/>
            <person name="Mori M."/>
            <person name="Yoshida Y."/>
            <person name="Ohtoshi R."/>
            <person name="Malay A.D."/>
            <person name="Moran D.A.P."/>
            <person name="Tomita M."/>
            <person name="Numata K."/>
            <person name="Arakawa K."/>
        </authorList>
    </citation>
    <scope>NUCLEOTIDE SEQUENCE</scope>
</reference>
<evidence type="ECO:0000313" key="2">
    <source>
        <dbReference type="Proteomes" id="UP000887013"/>
    </source>
</evidence>
<sequence>MIPSTNKLQKDPTRIEYIFVRHERANDFDECERSSFLMTQFLLNPPRTRLQTRGDVLGGVTYECHNHNHHRRTRRNMKNKQTNTWPPFLRFVFLPSLNRIGGFMTLAGGPLAVTAGFDLRPLLASLSHPPSDRLPVRMEHVLSGVEARND</sequence>
<dbReference type="EMBL" id="BMAW01102167">
    <property type="protein sequence ID" value="GFT02933.1"/>
    <property type="molecule type" value="Genomic_DNA"/>
</dbReference>